<protein>
    <submittedName>
        <fullName evidence="2">Uncharacterized protein</fullName>
    </submittedName>
</protein>
<dbReference type="Proteomes" id="UP000217790">
    <property type="component" value="Unassembled WGS sequence"/>
</dbReference>
<name>A0A2H3CHX5_ARMGA</name>
<gene>
    <name evidence="2" type="ORF">ARMGADRAFT_1090120</name>
</gene>
<organism evidence="2 3">
    <name type="scientific">Armillaria gallica</name>
    <name type="common">Bulbous honey fungus</name>
    <name type="synonym">Armillaria bulbosa</name>
    <dbReference type="NCBI Taxonomy" id="47427"/>
    <lineage>
        <taxon>Eukaryota</taxon>
        <taxon>Fungi</taxon>
        <taxon>Dikarya</taxon>
        <taxon>Basidiomycota</taxon>
        <taxon>Agaricomycotina</taxon>
        <taxon>Agaricomycetes</taxon>
        <taxon>Agaricomycetidae</taxon>
        <taxon>Agaricales</taxon>
        <taxon>Marasmiineae</taxon>
        <taxon>Physalacriaceae</taxon>
        <taxon>Armillaria</taxon>
    </lineage>
</organism>
<accession>A0A2H3CHX5</accession>
<sequence>MGNNQYVPWPSTVAKDSEGHRSSVAGTDTSSSFIVLEHLISRINDYQSSCHIVSLGPHSPCLCHSPTTRNKSCIYKSRPLPYKDDLCLPPLHGVVSRWTRWLQRSTSEMLPVLKWHGASGTPCVELASSPPTKYYTRTTLRTFAIPSSRTYRFARDAVQGYAAEMKAKWFFALKTRTEGHFQRTALPRRRFEGIG</sequence>
<feature type="region of interest" description="Disordered" evidence="1">
    <location>
        <begin position="1"/>
        <end position="25"/>
    </location>
</feature>
<evidence type="ECO:0000313" key="2">
    <source>
        <dbReference type="EMBL" id="PBK82671.1"/>
    </source>
</evidence>
<proteinExistence type="predicted"/>
<dbReference type="InParanoid" id="A0A2H3CHX5"/>
<dbReference type="AlphaFoldDB" id="A0A2H3CHX5"/>
<keyword evidence="3" id="KW-1185">Reference proteome</keyword>
<evidence type="ECO:0000256" key="1">
    <source>
        <dbReference type="SAM" id="MobiDB-lite"/>
    </source>
</evidence>
<evidence type="ECO:0000313" key="3">
    <source>
        <dbReference type="Proteomes" id="UP000217790"/>
    </source>
</evidence>
<dbReference type="EMBL" id="KZ293714">
    <property type="protein sequence ID" value="PBK82671.1"/>
    <property type="molecule type" value="Genomic_DNA"/>
</dbReference>
<reference evidence="3" key="1">
    <citation type="journal article" date="2017" name="Nat. Ecol. Evol.">
        <title>Genome expansion and lineage-specific genetic innovations in the forest pathogenic fungi Armillaria.</title>
        <authorList>
            <person name="Sipos G."/>
            <person name="Prasanna A.N."/>
            <person name="Walter M.C."/>
            <person name="O'Connor E."/>
            <person name="Balint B."/>
            <person name="Krizsan K."/>
            <person name="Kiss B."/>
            <person name="Hess J."/>
            <person name="Varga T."/>
            <person name="Slot J."/>
            <person name="Riley R."/>
            <person name="Boka B."/>
            <person name="Rigling D."/>
            <person name="Barry K."/>
            <person name="Lee J."/>
            <person name="Mihaltcheva S."/>
            <person name="LaButti K."/>
            <person name="Lipzen A."/>
            <person name="Waldron R."/>
            <person name="Moloney N.M."/>
            <person name="Sperisen C."/>
            <person name="Kredics L."/>
            <person name="Vagvoelgyi C."/>
            <person name="Patrignani A."/>
            <person name="Fitzpatrick D."/>
            <person name="Nagy I."/>
            <person name="Doyle S."/>
            <person name="Anderson J.B."/>
            <person name="Grigoriev I.V."/>
            <person name="Gueldener U."/>
            <person name="Muensterkoetter M."/>
            <person name="Nagy L.G."/>
        </authorList>
    </citation>
    <scope>NUCLEOTIDE SEQUENCE [LARGE SCALE GENOMIC DNA]</scope>
    <source>
        <strain evidence="3">Ar21-2</strain>
    </source>
</reference>